<dbReference type="InterPro" id="IPR006182">
    <property type="entry name" value="FliF_N_dom"/>
</dbReference>
<dbReference type="PANTHER" id="PTHR30046">
    <property type="entry name" value="FLAGELLAR M-RING PROTEIN"/>
    <property type="match status" value="1"/>
</dbReference>
<evidence type="ECO:0000313" key="13">
    <source>
        <dbReference type="Proteomes" id="UP000721236"/>
    </source>
</evidence>
<keyword evidence="5" id="KW-0653">Protein transport</keyword>
<reference evidence="12 13" key="1">
    <citation type="submission" date="2021-08" db="EMBL/GenBank/DDBJ databases">
        <authorList>
            <person name="Peeters C."/>
        </authorList>
    </citation>
    <scope>NUCLEOTIDE SEQUENCE [LARGE SCALE GENOMIC DNA]</scope>
    <source>
        <strain evidence="12 13">LMG 21510</strain>
    </source>
</reference>
<keyword evidence="13" id="KW-1185">Reference proteome</keyword>
<evidence type="ECO:0000256" key="4">
    <source>
        <dbReference type="ARBA" id="ARBA00022729"/>
    </source>
</evidence>
<feature type="transmembrane region" description="Helical" evidence="10">
    <location>
        <begin position="217"/>
        <end position="239"/>
    </location>
</feature>
<evidence type="ECO:0000256" key="1">
    <source>
        <dbReference type="ARBA" id="ARBA00004459"/>
    </source>
</evidence>
<evidence type="ECO:0000256" key="7">
    <source>
        <dbReference type="ARBA" id="ARBA00023139"/>
    </source>
</evidence>
<dbReference type="PRINTS" id="PR01338">
    <property type="entry name" value="TYPE3OMKPROT"/>
</dbReference>
<evidence type="ECO:0000256" key="2">
    <source>
        <dbReference type="ARBA" id="ARBA00009509"/>
    </source>
</evidence>
<organism evidence="12 13">
    <name type="scientific">Cupriavidus respiraculi</name>
    <dbReference type="NCBI Taxonomy" id="195930"/>
    <lineage>
        <taxon>Bacteria</taxon>
        <taxon>Pseudomonadati</taxon>
        <taxon>Pseudomonadota</taxon>
        <taxon>Betaproteobacteria</taxon>
        <taxon>Burkholderiales</taxon>
        <taxon>Burkholderiaceae</taxon>
        <taxon>Cupriavidus</taxon>
    </lineage>
</organism>
<keyword evidence="8 10" id="KW-0998">Cell outer membrane</keyword>
<feature type="chain" id="PRO_5044967980" description="Lipoprotein" evidence="10">
    <location>
        <begin position="19"/>
        <end position="247"/>
    </location>
</feature>
<gene>
    <name evidence="12" type="ORF">LMG21510_00801</name>
</gene>
<evidence type="ECO:0000256" key="10">
    <source>
        <dbReference type="RuleBase" id="RU364102"/>
    </source>
</evidence>
<proteinExistence type="inferred from homology"/>
<dbReference type="InterPro" id="IPR003282">
    <property type="entry name" value="T3SS_SctJ"/>
</dbReference>
<keyword evidence="10" id="KW-0812">Transmembrane</keyword>
<name>A0ABM8WJQ6_9BURK</name>
<evidence type="ECO:0000256" key="3">
    <source>
        <dbReference type="ARBA" id="ARBA00022448"/>
    </source>
</evidence>
<evidence type="ECO:0000256" key="6">
    <source>
        <dbReference type="ARBA" id="ARBA00023136"/>
    </source>
</evidence>
<keyword evidence="10" id="KW-1133">Transmembrane helix</keyword>
<dbReference type="InterPro" id="IPR045851">
    <property type="entry name" value="AMP-bd_C_sf"/>
</dbReference>
<dbReference type="PROSITE" id="PS51257">
    <property type="entry name" value="PROKAR_LIPOPROTEIN"/>
    <property type="match status" value="1"/>
</dbReference>
<keyword evidence="9 10" id="KW-0449">Lipoprotein</keyword>
<comment type="caution">
    <text evidence="12">The sequence shown here is derived from an EMBL/GenBank/DDBJ whole genome shotgun (WGS) entry which is preliminary data.</text>
</comment>
<keyword evidence="7 10" id="KW-0564">Palmitate</keyword>
<sequence>MNSLLKFGLPLVLAAALAGCKITLYSNVGEADANQMLALLMLRKIPAEKVVEKGGTVTLRVEKDEFINAVEVLRQNGFPQNKRLGMEDLFPSNQLVTSPAQERAKMLLLKEQQLEGMISAMDGVISAKVSIAQKTDENGKPTGTPSAAVFIKYSPQFNLSTYEVQIRSLVRDGVPDIASDQISVVMQAADYRYQEAAPVEAEPSAWHRWLEASPRQAAIAVGGGVLALCTLAGLAAWLVRRRGMSHA</sequence>
<keyword evidence="4 10" id="KW-0732">Signal</keyword>
<dbReference type="InterPro" id="IPR043427">
    <property type="entry name" value="YscJ/FliF"/>
</dbReference>
<evidence type="ECO:0000256" key="8">
    <source>
        <dbReference type="ARBA" id="ARBA00023237"/>
    </source>
</evidence>
<dbReference type="Proteomes" id="UP000721236">
    <property type="component" value="Unassembled WGS sequence"/>
</dbReference>
<evidence type="ECO:0000259" key="11">
    <source>
        <dbReference type="Pfam" id="PF01514"/>
    </source>
</evidence>
<dbReference type="NCBIfam" id="TIGR02544">
    <property type="entry name" value="III_secr_YscJ"/>
    <property type="match status" value="1"/>
</dbReference>
<comment type="subcellular location">
    <subcellularLocation>
        <location evidence="1">Cell outer membrane</location>
        <topology evidence="1">Lipid-anchor</topology>
    </subcellularLocation>
</comment>
<dbReference type="Gene3D" id="3.30.300.30">
    <property type="match status" value="1"/>
</dbReference>
<evidence type="ECO:0000256" key="5">
    <source>
        <dbReference type="ARBA" id="ARBA00022927"/>
    </source>
</evidence>
<feature type="signal peptide" evidence="10">
    <location>
        <begin position="1"/>
        <end position="18"/>
    </location>
</feature>
<dbReference type="RefSeq" id="WP_224039811.1">
    <property type="nucleotide sequence ID" value="NZ_CAJZAH010000001.1"/>
</dbReference>
<keyword evidence="3" id="KW-0813">Transport</keyword>
<dbReference type="Pfam" id="PF01514">
    <property type="entry name" value="YscJ_FliF"/>
    <property type="match status" value="1"/>
</dbReference>
<feature type="domain" description="Flagellar M-ring N-terminal" evidence="11">
    <location>
        <begin position="23"/>
        <end position="189"/>
    </location>
</feature>
<dbReference type="EMBL" id="CAJZAH010000001">
    <property type="protein sequence ID" value="CAG9167633.1"/>
    <property type="molecule type" value="Genomic_DNA"/>
</dbReference>
<protein>
    <recommendedName>
        <fullName evidence="10">Lipoprotein</fullName>
    </recommendedName>
</protein>
<evidence type="ECO:0000313" key="12">
    <source>
        <dbReference type="EMBL" id="CAG9167633.1"/>
    </source>
</evidence>
<dbReference type="PANTHER" id="PTHR30046:SF3">
    <property type="entry name" value="SECRETION SYSTEM APPARATUS LIPOPROTEIN SSAJ"/>
    <property type="match status" value="1"/>
</dbReference>
<comment type="similarity">
    <text evidence="2 10">Belongs to the YscJ lipoprotein family.</text>
</comment>
<keyword evidence="6 10" id="KW-0472">Membrane</keyword>
<evidence type="ECO:0000256" key="9">
    <source>
        <dbReference type="ARBA" id="ARBA00023288"/>
    </source>
</evidence>
<dbReference type="Gene3D" id="3.30.70.1530">
    <property type="entry name" value="Hypothetical protein rpa1041"/>
    <property type="match status" value="1"/>
</dbReference>
<accession>A0ABM8WJQ6</accession>